<accession>A0A6L6Q8Z0</accession>
<evidence type="ECO:0000313" key="2">
    <source>
        <dbReference type="Proteomes" id="UP000484015"/>
    </source>
</evidence>
<organism evidence="1 2">
    <name type="scientific">Pseudoduganella ginsengisoli</name>
    <dbReference type="NCBI Taxonomy" id="1462440"/>
    <lineage>
        <taxon>Bacteria</taxon>
        <taxon>Pseudomonadati</taxon>
        <taxon>Pseudomonadota</taxon>
        <taxon>Betaproteobacteria</taxon>
        <taxon>Burkholderiales</taxon>
        <taxon>Oxalobacteraceae</taxon>
        <taxon>Telluria group</taxon>
        <taxon>Pseudoduganella</taxon>
    </lineage>
</organism>
<comment type="caution">
    <text evidence="1">The sequence shown here is derived from an EMBL/GenBank/DDBJ whole genome shotgun (WGS) entry which is preliminary data.</text>
</comment>
<evidence type="ECO:0000313" key="1">
    <source>
        <dbReference type="EMBL" id="MTW05924.1"/>
    </source>
</evidence>
<dbReference type="RefSeq" id="WP_155442268.1">
    <property type="nucleotide sequence ID" value="NZ_WNLA01000033.1"/>
</dbReference>
<keyword evidence="2" id="KW-1185">Reference proteome</keyword>
<gene>
    <name evidence="1" type="ORF">GM668_27980</name>
</gene>
<dbReference type="AlphaFoldDB" id="A0A6L6Q8Z0"/>
<name>A0A6L6Q8Z0_9BURK</name>
<protein>
    <submittedName>
        <fullName evidence="1">Uncharacterized protein</fullName>
    </submittedName>
</protein>
<dbReference type="Proteomes" id="UP000484015">
    <property type="component" value="Unassembled WGS sequence"/>
</dbReference>
<dbReference type="EMBL" id="WNLA01000033">
    <property type="protein sequence ID" value="MTW05924.1"/>
    <property type="molecule type" value="Genomic_DNA"/>
</dbReference>
<proteinExistence type="predicted"/>
<sequence>MQRRTNTHMAAIVEHGVMLNDTMGRQLAISYMRSFDVPETVIERVLGQGRRRIVLN</sequence>
<reference evidence="1 2" key="1">
    <citation type="submission" date="2019-11" db="EMBL/GenBank/DDBJ databases">
        <title>Type strains purchased from KCTC, JCM and DSMZ.</title>
        <authorList>
            <person name="Lu H."/>
        </authorList>
    </citation>
    <scope>NUCLEOTIDE SEQUENCE [LARGE SCALE GENOMIC DNA]</scope>
    <source>
        <strain evidence="1 2">KCTC 42409</strain>
    </source>
</reference>
<dbReference type="OrthoDB" id="8758303at2"/>